<comment type="caution">
    <text evidence="2">The sequence shown here is derived from an EMBL/GenBank/DDBJ whole genome shotgun (WGS) entry which is preliminary data.</text>
</comment>
<dbReference type="Proteomes" id="UP000735302">
    <property type="component" value="Unassembled WGS sequence"/>
</dbReference>
<name>A0AAV3X7D3_9GAST</name>
<accession>A0AAV3X7D3</accession>
<organism evidence="2 3">
    <name type="scientific">Plakobranchus ocellatus</name>
    <dbReference type="NCBI Taxonomy" id="259542"/>
    <lineage>
        <taxon>Eukaryota</taxon>
        <taxon>Metazoa</taxon>
        <taxon>Spiralia</taxon>
        <taxon>Lophotrochozoa</taxon>
        <taxon>Mollusca</taxon>
        <taxon>Gastropoda</taxon>
        <taxon>Heterobranchia</taxon>
        <taxon>Euthyneura</taxon>
        <taxon>Panpulmonata</taxon>
        <taxon>Sacoglossa</taxon>
        <taxon>Placobranchoidea</taxon>
        <taxon>Plakobranchidae</taxon>
        <taxon>Plakobranchus</taxon>
    </lineage>
</organism>
<dbReference type="EMBL" id="BLXT01000273">
    <property type="protein sequence ID" value="GFN75530.1"/>
    <property type="molecule type" value="Genomic_DNA"/>
</dbReference>
<keyword evidence="3" id="KW-1185">Reference proteome</keyword>
<reference evidence="2 3" key="1">
    <citation type="journal article" date="2021" name="Elife">
        <title>Chloroplast acquisition without the gene transfer in kleptoplastic sea slugs, Plakobranchus ocellatus.</title>
        <authorList>
            <person name="Maeda T."/>
            <person name="Takahashi S."/>
            <person name="Yoshida T."/>
            <person name="Shimamura S."/>
            <person name="Takaki Y."/>
            <person name="Nagai Y."/>
            <person name="Toyoda A."/>
            <person name="Suzuki Y."/>
            <person name="Arimoto A."/>
            <person name="Ishii H."/>
            <person name="Satoh N."/>
            <person name="Nishiyama T."/>
            <person name="Hasebe M."/>
            <person name="Maruyama T."/>
            <person name="Minagawa J."/>
            <person name="Obokata J."/>
            <person name="Shigenobu S."/>
        </authorList>
    </citation>
    <scope>NUCLEOTIDE SEQUENCE [LARGE SCALE GENOMIC DNA]</scope>
</reference>
<feature type="region of interest" description="Disordered" evidence="1">
    <location>
        <begin position="1"/>
        <end position="61"/>
    </location>
</feature>
<evidence type="ECO:0000256" key="1">
    <source>
        <dbReference type="SAM" id="MobiDB-lite"/>
    </source>
</evidence>
<evidence type="ECO:0000313" key="2">
    <source>
        <dbReference type="EMBL" id="GFN75530.1"/>
    </source>
</evidence>
<sequence>MASEPVQRSFKDLRVASSSHSTDAHGAGGGARTRDRRVTADLREDSQATVPPTPTDRSCALPKPVTLLLALKFEIPPRDE</sequence>
<evidence type="ECO:0000313" key="3">
    <source>
        <dbReference type="Proteomes" id="UP000735302"/>
    </source>
</evidence>
<proteinExistence type="predicted"/>
<gene>
    <name evidence="2" type="ORF">PoB_000203600</name>
</gene>
<feature type="compositionally biased region" description="Basic and acidic residues" evidence="1">
    <location>
        <begin position="32"/>
        <end position="46"/>
    </location>
</feature>
<protein>
    <submittedName>
        <fullName evidence="2">Uncharacterized protein</fullName>
    </submittedName>
</protein>
<dbReference type="AlphaFoldDB" id="A0AAV3X7D3"/>